<dbReference type="OrthoDB" id="893763at2"/>
<dbReference type="RefSeq" id="WP_130276190.1">
    <property type="nucleotide sequence ID" value="NZ_SGXG01000001.1"/>
</dbReference>
<feature type="transmembrane region" description="Helical" evidence="1">
    <location>
        <begin position="40"/>
        <end position="57"/>
    </location>
</feature>
<protein>
    <submittedName>
        <fullName evidence="2">Uncharacterized protein</fullName>
    </submittedName>
</protein>
<organism evidence="2 3">
    <name type="scientific">Cecembia calidifontis</name>
    <dbReference type="NCBI Taxonomy" id="1187080"/>
    <lineage>
        <taxon>Bacteria</taxon>
        <taxon>Pseudomonadati</taxon>
        <taxon>Bacteroidota</taxon>
        <taxon>Cytophagia</taxon>
        <taxon>Cytophagales</taxon>
        <taxon>Cyclobacteriaceae</taxon>
        <taxon>Cecembia</taxon>
    </lineage>
</organism>
<evidence type="ECO:0000313" key="2">
    <source>
        <dbReference type="EMBL" id="RZS97330.1"/>
    </source>
</evidence>
<proteinExistence type="predicted"/>
<gene>
    <name evidence="2" type="ORF">BC751_2936</name>
</gene>
<dbReference type="Proteomes" id="UP000292209">
    <property type="component" value="Unassembled WGS sequence"/>
</dbReference>
<evidence type="ECO:0000256" key="1">
    <source>
        <dbReference type="SAM" id="Phobius"/>
    </source>
</evidence>
<reference evidence="2 3" key="1">
    <citation type="submission" date="2019-02" db="EMBL/GenBank/DDBJ databases">
        <title>Genomic Encyclopedia of Archaeal and Bacterial Type Strains, Phase II (KMG-II): from individual species to whole genera.</title>
        <authorList>
            <person name="Goeker M."/>
        </authorList>
    </citation>
    <scope>NUCLEOTIDE SEQUENCE [LARGE SCALE GENOMIC DNA]</scope>
    <source>
        <strain evidence="2 3">DSM 21411</strain>
    </source>
</reference>
<comment type="caution">
    <text evidence="2">The sequence shown here is derived from an EMBL/GenBank/DDBJ whole genome shotgun (WGS) entry which is preliminary data.</text>
</comment>
<evidence type="ECO:0000313" key="3">
    <source>
        <dbReference type="Proteomes" id="UP000292209"/>
    </source>
</evidence>
<keyword evidence="3" id="KW-1185">Reference proteome</keyword>
<dbReference type="AlphaFoldDB" id="A0A4Q7PCL1"/>
<keyword evidence="1" id="KW-1133">Transmembrane helix</keyword>
<sequence length="124" mass="14557">MENLNKKNIHQVPEAYFDQLPDRILERYENQKTVLFSRPFKFAAAAVVFLGIAFWVFTSQKPQVDPVEMMISQEIDLLIDTEYWQAEDILLLADNPNSILDDIIAAEWGSFEWNGEEPEEDIWY</sequence>
<keyword evidence="1" id="KW-0472">Membrane</keyword>
<dbReference type="EMBL" id="SGXG01000001">
    <property type="protein sequence ID" value="RZS97330.1"/>
    <property type="molecule type" value="Genomic_DNA"/>
</dbReference>
<accession>A0A4Q7PCL1</accession>
<name>A0A4Q7PCL1_9BACT</name>
<keyword evidence="1" id="KW-0812">Transmembrane</keyword>